<sequence>MATMVLFGGNFGLSMEPPNKRSQGLDRGFKKAITAGCRGETIFSKSCAEEYLDYM</sequence>
<proteinExistence type="predicted"/>
<name>A0A5K7ZVU2_9BACT</name>
<gene>
    <name evidence="1" type="ORF">DSCO28_49330</name>
</gene>
<dbReference type="KEGG" id="dov:DSCO28_49330"/>
<reference evidence="1 2" key="1">
    <citation type="submission" date="2019-11" db="EMBL/GenBank/DDBJ databases">
        <title>Comparative genomics of hydrocarbon-degrading Desulfosarcina strains.</title>
        <authorList>
            <person name="Watanabe M."/>
            <person name="Kojima H."/>
            <person name="Fukui M."/>
        </authorList>
    </citation>
    <scope>NUCLEOTIDE SEQUENCE [LARGE SCALE GENOMIC DNA]</scope>
    <source>
        <strain evidence="1 2">28bB2T</strain>
    </source>
</reference>
<evidence type="ECO:0000313" key="2">
    <source>
        <dbReference type="Proteomes" id="UP000425960"/>
    </source>
</evidence>
<dbReference type="AlphaFoldDB" id="A0A5K7ZVU2"/>
<accession>A0A5K7ZVU2</accession>
<dbReference type="Proteomes" id="UP000425960">
    <property type="component" value="Chromosome"/>
</dbReference>
<evidence type="ECO:0000313" key="1">
    <source>
        <dbReference type="EMBL" id="BBO84367.1"/>
    </source>
</evidence>
<dbReference type="EMBL" id="AP021876">
    <property type="protein sequence ID" value="BBO84367.1"/>
    <property type="molecule type" value="Genomic_DNA"/>
</dbReference>
<organism evidence="1 2">
    <name type="scientific">Desulfosarcina ovata subsp. sediminis</name>
    <dbReference type="NCBI Taxonomy" id="885957"/>
    <lineage>
        <taxon>Bacteria</taxon>
        <taxon>Pseudomonadati</taxon>
        <taxon>Thermodesulfobacteriota</taxon>
        <taxon>Desulfobacteria</taxon>
        <taxon>Desulfobacterales</taxon>
        <taxon>Desulfosarcinaceae</taxon>
        <taxon>Desulfosarcina</taxon>
    </lineage>
</organism>
<protein>
    <submittedName>
        <fullName evidence="1">Uncharacterized protein</fullName>
    </submittedName>
</protein>